<evidence type="ECO:0000256" key="3">
    <source>
        <dbReference type="ARBA" id="ARBA00022759"/>
    </source>
</evidence>
<dbReference type="PANTHER" id="PTHR34353:SF3">
    <property type="entry name" value="CRISPR-ASSOCIATED ENDONUCLEASE CAS1"/>
    <property type="match status" value="1"/>
</dbReference>
<dbReference type="InterPro" id="IPR019851">
    <property type="entry name" value="CRISPR-assoc_Cas1_ECOLI"/>
</dbReference>
<keyword evidence="1 8" id="KW-0540">Nuclease</keyword>
<dbReference type="GO" id="GO:0046872">
    <property type="term" value="F:metal ion binding"/>
    <property type="evidence" value="ECO:0007669"/>
    <property type="project" value="UniProtKB-UniRule"/>
</dbReference>
<keyword evidence="7 8" id="KW-0238">DNA-binding</keyword>
<dbReference type="EC" id="3.1.-.-" evidence="8"/>
<reference evidence="9 10" key="1">
    <citation type="submission" date="2017-07" db="EMBL/GenBank/DDBJ databases">
        <title>Draft whole genome sequences of clinical Proprionibacteriaceae strains.</title>
        <authorList>
            <person name="Bernier A.-M."/>
            <person name="Bernard K."/>
            <person name="Domingo M.-C."/>
        </authorList>
    </citation>
    <scope>NUCLEOTIDE SEQUENCE [LARGE SCALE GENOMIC DNA]</scope>
    <source>
        <strain evidence="9 10">NML 030167</strain>
    </source>
</reference>
<evidence type="ECO:0000313" key="9">
    <source>
        <dbReference type="EMBL" id="OYO17957.1"/>
    </source>
</evidence>
<dbReference type="Pfam" id="PF01867">
    <property type="entry name" value="Cas_Cas1"/>
    <property type="match status" value="2"/>
</dbReference>
<name>A0A255GQ49_9ACTN</name>
<dbReference type="HAMAP" id="MF_01470">
    <property type="entry name" value="Cas1"/>
    <property type="match status" value="1"/>
</dbReference>
<dbReference type="GO" id="GO:0043571">
    <property type="term" value="P:maintenance of CRISPR repeat elements"/>
    <property type="evidence" value="ECO:0007669"/>
    <property type="project" value="UniProtKB-UniRule"/>
</dbReference>
<evidence type="ECO:0000256" key="8">
    <source>
        <dbReference type="HAMAP-Rule" id="MF_01470"/>
    </source>
</evidence>
<keyword evidence="10" id="KW-1185">Reference proteome</keyword>
<dbReference type="InterPro" id="IPR042206">
    <property type="entry name" value="CRISPR-assoc_Cas1_C"/>
</dbReference>
<sequence>MRPIPGPKPTEVVELTRAEDRLSFVYLERCKVHRSDNAITATNADGVIYFPSASVGALLLGPGTDITHQAMCVLADSGSTVVWVGEQGVRYYAHGKSLARTAGLLQAQAELVTNQQKRLVVARRMYAMRFPDEVPDSLTMQQLRGREGARVRRTYREESERTGVPWSGRKYKPSDPEVSNAINQAITAATTCLYGLCHSVIVALGCSPGLGFVHSGHSQSFVFDIADLYKMELAVPTAFEVVAADGEDILADTRLAMRDAFRESKLLKRVVRDIHLLLGQEGDTDYSWDMVELWDGASRTASAGVSWGDPELEPPW</sequence>
<evidence type="ECO:0000256" key="6">
    <source>
        <dbReference type="ARBA" id="ARBA00023118"/>
    </source>
</evidence>
<comment type="cofactor">
    <cofactor evidence="8">
        <name>Mg(2+)</name>
        <dbReference type="ChEBI" id="CHEBI:18420"/>
    </cofactor>
    <cofactor evidence="8">
        <name>Mn(2+)</name>
        <dbReference type="ChEBI" id="CHEBI:29035"/>
    </cofactor>
</comment>
<keyword evidence="6 8" id="KW-0051">Antiviral defense</keyword>
<evidence type="ECO:0000256" key="4">
    <source>
        <dbReference type="ARBA" id="ARBA00022801"/>
    </source>
</evidence>
<dbReference type="GO" id="GO:0003677">
    <property type="term" value="F:DNA binding"/>
    <property type="evidence" value="ECO:0007669"/>
    <property type="project" value="UniProtKB-KW"/>
</dbReference>
<evidence type="ECO:0000256" key="2">
    <source>
        <dbReference type="ARBA" id="ARBA00022723"/>
    </source>
</evidence>
<comment type="function">
    <text evidence="8">CRISPR (clustered regularly interspaced short palindromic repeat), is an adaptive immune system that provides protection against mobile genetic elements (viruses, transposable elements and conjugative plasmids). CRISPR clusters contain spacers, sequences complementary to antecedent mobile elements, and target invading nucleic acids. CRISPR clusters are transcribed and processed into CRISPR RNA (crRNA). Acts as a dsDNA endonuclease. Involved in the integration of spacer DNA into the CRISPR cassette.</text>
</comment>
<dbReference type="GO" id="GO:0004520">
    <property type="term" value="F:DNA endonuclease activity"/>
    <property type="evidence" value="ECO:0007669"/>
    <property type="project" value="InterPro"/>
</dbReference>
<evidence type="ECO:0000256" key="5">
    <source>
        <dbReference type="ARBA" id="ARBA00022842"/>
    </source>
</evidence>
<dbReference type="PANTHER" id="PTHR34353">
    <property type="entry name" value="CRISPR-ASSOCIATED ENDONUCLEASE CAS1 1"/>
    <property type="match status" value="1"/>
</dbReference>
<dbReference type="InterPro" id="IPR033641">
    <property type="entry name" value="Cas1_I-E"/>
</dbReference>
<dbReference type="Gene3D" id="1.20.120.920">
    <property type="entry name" value="CRISPR-associated endonuclease Cas1, C-terminal domain"/>
    <property type="match status" value="1"/>
</dbReference>
<evidence type="ECO:0000313" key="10">
    <source>
        <dbReference type="Proteomes" id="UP000215896"/>
    </source>
</evidence>
<dbReference type="AlphaFoldDB" id="A0A255GQ49"/>
<gene>
    <name evidence="8" type="primary">cas1</name>
    <name evidence="9" type="ORF">CGZ94_02500</name>
</gene>
<protein>
    <recommendedName>
        <fullName evidence="8">CRISPR-associated endonuclease Cas1</fullName>
        <ecNumber evidence="8">3.1.-.-</ecNumber>
    </recommendedName>
</protein>
<comment type="similarity">
    <text evidence="8">Belongs to the CRISPR-associated endonuclease Cas1 family.</text>
</comment>
<feature type="binding site" evidence="8">
    <location>
        <position position="147"/>
    </location>
    <ligand>
        <name>Mn(2+)</name>
        <dbReference type="ChEBI" id="CHEBI:29035"/>
    </ligand>
</feature>
<dbReference type="GO" id="GO:0016787">
    <property type="term" value="F:hydrolase activity"/>
    <property type="evidence" value="ECO:0007669"/>
    <property type="project" value="UniProtKB-KW"/>
</dbReference>
<feature type="binding site" evidence="8">
    <location>
        <position position="227"/>
    </location>
    <ligand>
        <name>Mn(2+)</name>
        <dbReference type="ChEBI" id="CHEBI:29035"/>
    </ligand>
</feature>
<dbReference type="InterPro" id="IPR002729">
    <property type="entry name" value="CRISPR-assoc_Cas1"/>
</dbReference>
<evidence type="ECO:0000256" key="1">
    <source>
        <dbReference type="ARBA" id="ARBA00022722"/>
    </source>
</evidence>
<comment type="caution">
    <text evidence="9">The sequence shown here is derived from an EMBL/GenBank/DDBJ whole genome shotgun (WGS) entry which is preliminary data.</text>
</comment>
<organism evidence="9 10">
    <name type="scientific">Enemella evansiae</name>
    <dbReference type="NCBI Taxonomy" id="2016499"/>
    <lineage>
        <taxon>Bacteria</taxon>
        <taxon>Bacillati</taxon>
        <taxon>Actinomycetota</taxon>
        <taxon>Actinomycetes</taxon>
        <taxon>Propionibacteriales</taxon>
        <taxon>Propionibacteriaceae</taxon>
        <taxon>Enemella</taxon>
    </lineage>
</organism>
<keyword evidence="5 8" id="KW-0460">Magnesium</keyword>
<dbReference type="Gene3D" id="3.100.10.20">
    <property type="entry name" value="CRISPR-associated endonuclease Cas1, N-terminal domain"/>
    <property type="match status" value="1"/>
</dbReference>
<dbReference type="InterPro" id="IPR042211">
    <property type="entry name" value="CRISPR-assoc_Cas1_N"/>
</dbReference>
<proteinExistence type="inferred from homology"/>
<dbReference type="OrthoDB" id="9777847at2"/>
<evidence type="ECO:0000256" key="7">
    <source>
        <dbReference type="ARBA" id="ARBA00023125"/>
    </source>
</evidence>
<dbReference type="Proteomes" id="UP000215896">
    <property type="component" value="Unassembled WGS sequence"/>
</dbReference>
<dbReference type="EMBL" id="NMVO01000001">
    <property type="protein sequence ID" value="OYO17957.1"/>
    <property type="molecule type" value="Genomic_DNA"/>
</dbReference>
<dbReference type="NCBIfam" id="TIGR00287">
    <property type="entry name" value="cas1"/>
    <property type="match status" value="1"/>
</dbReference>
<dbReference type="GO" id="GO:0051607">
    <property type="term" value="P:defense response to virus"/>
    <property type="evidence" value="ECO:0007669"/>
    <property type="project" value="UniProtKB-UniRule"/>
</dbReference>
<keyword evidence="4 8" id="KW-0378">Hydrolase</keyword>
<dbReference type="NCBIfam" id="TIGR03638">
    <property type="entry name" value="cas1_ECOLI"/>
    <property type="match status" value="1"/>
</dbReference>
<comment type="subunit">
    <text evidence="8">Homodimer, forms a heterotetramer with a Cas2 homodimer.</text>
</comment>
<feature type="binding site" evidence="8">
    <location>
        <position position="214"/>
    </location>
    <ligand>
        <name>Mn(2+)</name>
        <dbReference type="ChEBI" id="CHEBI:29035"/>
    </ligand>
</feature>
<keyword evidence="2 8" id="KW-0479">Metal-binding</keyword>
<dbReference type="InterPro" id="IPR050646">
    <property type="entry name" value="Cas1"/>
</dbReference>
<dbReference type="CDD" id="cd09719">
    <property type="entry name" value="Cas1_I-E"/>
    <property type="match status" value="1"/>
</dbReference>
<accession>A0A255GQ49</accession>
<keyword evidence="3 8" id="KW-0255">Endonuclease</keyword>
<keyword evidence="8" id="KW-0464">Manganese</keyword>